<dbReference type="AlphaFoldDB" id="A0A4R5AUU7"/>
<organism evidence="1 2">
    <name type="scientific">Flavobacterium caseinilyticum</name>
    <dbReference type="NCBI Taxonomy" id="2541732"/>
    <lineage>
        <taxon>Bacteria</taxon>
        <taxon>Pseudomonadati</taxon>
        <taxon>Bacteroidota</taxon>
        <taxon>Flavobacteriia</taxon>
        <taxon>Flavobacteriales</taxon>
        <taxon>Flavobacteriaceae</taxon>
        <taxon>Flavobacterium</taxon>
    </lineage>
</organism>
<sequence>MSKTIELAKKLKALADKGIGGEKINAEKMLTDLLKKHNLTIEEIEGEKEQDYFFIVSKEDFKLWYQIVKKVNNDIKVFGPFPIKMQKEMYLKGNYMVSCSVSNYIEIEAKNDFYQRLFKDELDLFSSAFIHANDLEVDLSGKEAPELSREEYNQLIRVRDMADKIKKGTFLKQLQ</sequence>
<name>A0A4R5AUU7_9FLAO</name>
<evidence type="ECO:0000313" key="2">
    <source>
        <dbReference type="Proteomes" id="UP000295278"/>
    </source>
</evidence>
<evidence type="ECO:0000313" key="1">
    <source>
        <dbReference type="EMBL" id="TDD77128.1"/>
    </source>
</evidence>
<dbReference type="OrthoDB" id="2061625at2"/>
<keyword evidence="2" id="KW-1185">Reference proteome</keyword>
<accession>A0A4R5AUU7</accession>
<evidence type="ECO:0008006" key="3">
    <source>
        <dbReference type="Google" id="ProtNLM"/>
    </source>
</evidence>
<proteinExistence type="predicted"/>
<reference evidence="1 2" key="1">
    <citation type="submission" date="2019-03" db="EMBL/GenBank/DDBJ databases">
        <title>Flavobacterium AT-3-2 sp. nov., isolated from arctic soil.</title>
        <authorList>
            <person name="Chaudhary D.K."/>
        </authorList>
    </citation>
    <scope>NUCLEOTIDE SEQUENCE [LARGE SCALE GENOMIC DNA]</scope>
    <source>
        <strain evidence="1 2">AT-3-2</strain>
    </source>
</reference>
<dbReference type="Proteomes" id="UP000295278">
    <property type="component" value="Unassembled WGS sequence"/>
</dbReference>
<gene>
    <name evidence="1" type="ORF">E0F89_05885</name>
</gene>
<dbReference type="EMBL" id="SMFM01000002">
    <property type="protein sequence ID" value="TDD77128.1"/>
    <property type="molecule type" value="Genomic_DNA"/>
</dbReference>
<protein>
    <recommendedName>
        <fullName evidence="3">DUF2786 domain-containing protein</fullName>
    </recommendedName>
</protein>
<comment type="caution">
    <text evidence="1">The sequence shown here is derived from an EMBL/GenBank/DDBJ whole genome shotgun (WGS) entry which is preliminary data.</text>
</comment>
<dbReference type="RefSeq" id="WP_131908924.1">
    <property type="nucleotide sequence ID" value="NZ_SMFM01000002.1"/>
</dbReference>